<evidence type="ECO:0000256" key="3">
    <source>
        <dbReference type="ARBA" id="ARBA00022857"/>
    </source>
</evidence>
<gene>
    <name evidence="7" type="ORF">A3J15_02245</name>
</gene>
<evidence type="ECO:0000259" key="6">
    <source>
        <dbReference type="SMART" id="SM00859"/>
    </source>
</evidence>
<dbReference type="GO" id="GO:0006526">
    <property type="term" value="P:L-arginine biosynthetic process"/>
    <property type="evidence" value="ECO:0007669"/>
    <property type="project" value="InterPro"/>
</dbReference>
<dbReference type="GO" id="GO:0051287">
    <property type="term" value="F:NAD binding"/>
    <property type="evidence" value="ECO:0007669"/>
    <property type="project" value="InterPro"/>
</dbReference>
<evidence type="ECO:0000313" key="8">
    <source>
        <dbReference type="Proteomes" id="UP000176376"/>
    </source>
</evidence>
<dbReference type="Gene3D" id="3.40.50.720">
    <property type="entry name" value="NAD(P)-binding Rossmann-like Domain"/>
    <property type="match status" value="1"/>
</dbReference>
<feature type="domain" description="Semialdehyde dehydrogenase NAD-binding" evidence="6">
    <location>
        <begin position="6"/>
        <end position="142"/>
    </location>
</feature>
<dbReference type="Proteomes" id="UP000176376">
    <property type="component" value="Unassembled WGS sequence"/>
</dbReference>
<dbReference type="GO" id="GO:0070401">
    <property type="term" value="F:NADP+ binding"/>
    <property type="evidence" value="ECO:0007669"/>
    <property type="project" value="InterPro"/>
</dbReference>
<dbReference type="Pfam" id="PF22698">
    <property type="entry name" value="Semialdhyde_dhC_1"/>
    <property type="match status" value="1"/>
</dbReference>
<reference evidence="7 8" key="1">
    <citation type="journal article" date="2016" name="Nat. Commun.">
        <title>Thousands of microbial genomes shed light on interconnected biogeochemical processes in an aquifer system.</title>
        <authorList>
            <person name="Anantharaman K."/>
            <person name="Brown C.T."/>
            <person name="Hug L.A."/>
            <person name="Sharon I."/>
            <person name="Castelle C.J."/>
            <person name="Probst A.J."/>
            <person name="Thomas B.C."/>
            <person name="Singh A."/>
            <person name="Wilkins M.J."/>
            <person name="Karaoz U."/>
            <person name="Brodie E.L."/>
            <person name="Williams K.H."/>
            <person name="Hubbard S.S."/>
            <person name="Banfield J.F."/>
        </authorList>
    </citation>
    <scope>NUCLEOTIDE SEQUENCE [LARGE SCALE GENOMIC DNA]</scope>
</reference>
<dbReference type="InterPro" id="IPR000706">
    <property type="entry name" value="AGPR_type-1"/>
</dbReference>
<dbReference type="Gene3D" id="3.30.360.10">
    <property type="entry name" value="Dihydrodipicolinate Reductase, domain 2"/>
    <property type="match status" value="1"/>
</dbReference>
<dbReference type="InterPro" id="IPR058924">
    <property type="entry name" value="AGPR_dimerisation_dom"/>
</dbReference>
<keyword evidence="1" id="KW-0963">Cytoplasm</keyword>
<dbReference type="CDD" id="cd24151">
    <property type="entry name" value="AGPR_1_N_LysY"/>
    <property type="match status" value="1"/>
</dbReference>
<dbReference type="InterPro" id="IPR050085">
    <property type="entry name" value="AGPR"/>
</dbReference>
<dbReference type="HAMAP" id="MF_00150">
    <property type="entry name" value="ArgC_type1"/>
    <property type="match status" value="1"/>
</dbReference>
<proteinExistence type="inferred from homology"/>
<dbReference type="InterPro" id="IPR037535">
    <property type="entry name" value="LysY"/>
</dbReference>
<dbReference type="SUPFAM" id="SSF55347">
    <property type="entry name" value="Glyceraldehyde-3-phosphate dehydrogenase-like, C-terminal domain"/>
    <property type="match status" value="1"/>
</dbReference>
<dbReference type="SUPFAM" id="SSF51735">
    <property type="entry name" value="NAD(P)-binding Rossmann-fold domains"/>
    <property type="match status" value="1"/>
</dbReference>
<dbReference type="SMART" id="SM00859">
    <property type="entry name" value="Semialdhyde_dh"/>
    <property type="match status" value="1"/>
</dbReference>
<keyword evidence="4" id="KW-0560">Oxidoreductase</keyword>
<dbReference type="EMBL" id="MGAY01000025">
    <property type="protein sequence ID" value="OGK56738.1"/>
    <property type="molecule type" value="Genomic_DNA"/>
</dbReference>
<dbReference type="InterPro" id="IPR000534">
    <property type="entry name" value="Semialdehyde_DH_NAD-bd"/>
</dbReference>
<evidence type="ECO:0000256" key="2">
    <source>
        <dbReference type="ARBA" id="ARBA00022605"/>
    </source>
</evidence>
<dbReference type="GO" id="GO:0009085">
    <property type="term" value="P:lysine biosynthetic process"/>
    <property type="evidence" value="ECO:0007669"/>
    <property type="project" value="UniProtKB-KW"/>
</dbReference>
<dbReference type="HAMAP" id="MF_02083">
    <property type="entry name" value="LysY"/>
    <property type="match status" value="1"/>
</dbReference>
<sequence length="349" mass="38894">MKNKIKVSILGGSGYAGGELLRILLNHPYVEIHQVTSRQFADQSVTLTHPNLRKKTRLVFCSPEKLEKCDVLFVALPNGESMKQMPVLTKKAPKIIDLGADFRLNDKASFEDWYKTPHINSYLMKEFIYGLAELHRTAIRKARFVAGAGCEATVSILALYPLVKNNLIEPKIIIDAKMSSSQAGITPSLSSHHPERAGVVRSYMPTGHRHSAEIIQELSINNFQPDIAISATAIDMVRGLLVTCHLQPKTGVSEKDIWSAYRQVYGDEPFIRIIKEKRGLYRYPEPKLLQGTNYCDIGFEMDTRSNRLVVIAAIDNLVKGTAGQAVQAMNVMVGFEETTALEFSGLHPI</sequence>
<dbReference type="STRING" id="1802074.A3J15_02245"/>
<dbReference type="NCBIfam" id="TIGR01850">
    <property type="entry name" value="argC"/>
    <property type="match status" value="1"/>
</dbReference>
<keyword evidence="3" id="KW-0521">NADP</keyword>
<evidence type="ECO:0000256" key="1">
    <source>
        <dbReference type="ARBA" id="ARBA00022490"/>
    </source>
</evidence>
<dbReference type="CDD" id="cd23939">
    <property type="entry name" value="AGPR_1_C_LysY"/>
    <property type="match status" value="1"/>
</dbReference>
<dbReference type="InterPro" id="IPR036291">
    <property type="entry name" value="NAD(P)-bd_dom_sf"/>
</dbReference>
<evidence type="ECO:0000256" key="4">
    <source>
        <dbReference type="ARBA" id="ARBA00023002"/>
    </source>
</evidence>
<accession>A0A1F7JMA7</accession>
<evidence type="ECO:0000256" key="5">
    <source>
        <dbReference type="ARBA" id="ARBA00023154"/>
    </source>
</evidence>
<keyword evidence="5" id="KW-0457">Lysine biosynthesis</keyword>
<protein>
    <submittedName>
        <fullName evidence="7">N-acetyl-gamma-glutamyl-phosphate reductase</fullName>
    </submittedName>
</protein>
<dbReference type="PANTHER" id="PTHR32338">
    <property type="entry name" value="N-ACETYL-GAMMA-GLUTAMYL-PHOSPHATE REDUCTASE, CHLOROPLASTIC-RELATED-RELATED"/>
    <property type="match status" value="1"/>
</dbReference>
<comment type="caution">
    <text evidence="7">The sequence shown here is derived from an EMBL/GenBank/DDBJ whole genome shotgun (WGS) entry which is preliminary data.</text>
</comment>
<dbReference type="GO" id="GO:0003942">
    <property type="term" value="F:N-acetyl-gamma-glutamyl-phosphate reductase activity"/>
    <property type="evidence" value="ECO:0007669"/>
    <property type="project" value="InterPro"/>
</dbReference>
<name>A0A1F7JMA7_9BACT</name>
<organism evidence="7 8">
    <name type="scientific">Candidatus Roizmanbacteria bacterium RIFCSPLOWO2_02_FULL_38_10</name>
    <dbReference type="NCBI Taxonomy" id="1802074"/>
    <lineage>
        <taxon>Bacteria</taxon>
        <taxon>Candidatus Roizmaniibacteriota</taxon>
    </lineage>
</organism>
<dbReference type="AlphaFoldDB" id="A0A1F7JMA7"/>
<dbReference type="PANTHER" id="PTHR32338:SF11">
    <property type="entry name" value="[LYSW]-L-2-AMINOADIPATE_[LYSW]-L-GLUTAMATE PHOSPHATE REDUCTASE-RELATED"/>
    <property type="match status" value="1"/>
</dbReference>
<keyword evidence="2" id="KW-0028">Amino-acid biosynthesis</keyword>
<dbReference type="Pfam" id="PF01118">
    <property type="entry name" value="Semialdhyde_dh"/>
    <property type="match status" value="1"/>
</dbReference>
<evidence type="ECO:0000313" key="7">
    <source>
        <dbReference type="EMBL" id="OGK56738.1"/>
    </source>
</evidence>